<evidence type="ECO:0000256" key="10">
    <source>
        <dbReference type="ARBA" id="ARBA00023329"/>
    </source>
</evidence>
<feature type="transmembrane region" description="Helical" evidence="11">
    <location>
        <begin position="185"/>
        <end position="203"/>
    </location>
</feature>
<keyword evidence="14" id="KW-1185">Reference proteome</keyword>
<accession>A0ABQ6MXS1</accession>
<dbReference type="PANTHER" id="PTHR31937:SF2">
    <property type="entry name" value="TRANSMEMBRANE PROTEIN 163"/>
    <property type="match status" value="1"/>
</dbReference>
<keyword evidence="9 11" id="KW-0472">Membrane</keyword>
<organism evidence="13 14">
    <name type="scientific">Tetraparma gracilis</name>
    <dbReference type="NCBI Taxonomy" id="2962635"/>
    <lineage>
        <taxon>Eukaryota</taxon>
        <taxon>Sar</taxon>
        <taxon>Stramenopiles</taxon>
        <taxon>Ochrophyta</taxon>
        <taxon>Bolidophyceae</taxon>
        <taxon>Parmales</taxon>
        <taxon>Triparmaceae</taxon>
        <taxon>Tetraparma</taxon>
    </lineage>
</organism>
<evidence type="ECO:0000256" key="4">
    <source>
        <dbReference type="ARBA" id="ARBA00022692"/>
    </source>
</evidence>
<evidence type="ECO:0000256" key="2">
    <source>
        <dbReference type="ARBA" id="ARBA00004644"/>
    </source>
</evidence>
<protein>
    <recommendedName>
        <fullName evidence="12">Cation efflux protein transmembrane domain-containing protein</fullName>
    </recommendedName>
</protein>
<keyword evidence="8" id="KW-0770">Synapse</keyword>
<feature type="transmembrane region" description="Helical" evidence="11">
    <location>
        <begin position="209"/>
        <end position="227"/>
    </location>
</feature>
<evidence type="ECO:0000259" key="12">
    <source>
        <dbReference type="Pfam" id="PF01545"/>
    </source>
</evidence>
<evidence type="ECO:0000256" key="1">
    <source>
        <dbReference type="ARBA" id="ARBA00004146"/>
    </source>
</evidence>
<feature type="domain" description="Cation efflux protein transmembrane" evidence="12">
    <location>
        <begin position="44"/>
        <end position="235"/>
    </location>
</feature>
<evidence type="ECO:0000256" key="11">
    <source>
        <dbReference type="SAM" id="Phobius"/>
    </source>
</evidence>
<keyword evidence="10" id="KW-0968">Cytoplasmic vesicle</keyword>
<dbReference type="InterPro" id="IPR058533">
    <property type="entry name" value="Cation_efflux_TM"/>
</dbReference>
<keyword evidence="6" id="KW-0862">Zinc</keyword>
<gene>
    <name evidence="13" type="ORF">TeGR_g12692</name>
</gene>
<comment type="similarity">
    <text evidence="3">Belongs to the TMEM163 family.</text>
</comment>
<dbReference type="SUPFAM" id="SSF161111">
    <property type="entry name" value="Cation efflux protein transmembrane domain-like"/>
    <property type="match status" value="1"/>
</dbReference>
<dbReference type="Gene3D" id="1.20.1510.10">
    <property type="entry name" value="Cation efflux protein transmembrane domain"/>
    <property type="match status" value="1"/>
</dbReference>
<proteinExistence type="inferred from homology"/>
<keyword evidence="7 11" id="KW-1133">Transmembrane helix</keyword>
<evidence type="ECO:0000313" key="13">
    <source>
        <dbReference type="EMBL" id="GMI34704.1"/>
    </source>
</evidence>
<evidence type="ECO:0000313" key="14">
    <source>
        <dbReference type="Proteomes" id="UP001165060"/>
    </source>
</evidence>
<feature type="transmembrane region" description="Helical" evidence="11">
    <location>
        <begin position="112"/>
        <end position="133"/>
    </location>
</feature>
<feature type="transmembrane region" description="Helical" evidence="11">
    <location>
        <begin position="41"/>
        <end position="63"/>
    </location>
</feature>
<dbReference type="Pfam" id="PF01545">
    <property type="entry name" value="Cation_efflux"/>
    <property type="match status" value="1"/>
</dbReference>
<evidence type="ECO:0000256" key="9">
    <source>
        <dbReference type="ARBA" id="ARBA00023136"/>
    </source>
</evidence>
<evidence type="ECO:0000256" key="3">
    <source>
        <dbReference type="ARBA" id="ARBA00008731"/>
    </source>
</evidence>
<sequence length="275" mass="29225">MYLDPPASASPPPAGAPPPMLFNKLDLTFWYAPTAFHAYQISCVSCGITAVAAIVGFAAFSAAGSPAMLGFGLESLVDLFSSMVVVWRFYVGGDENPSPALIAKLDGREKKASILIAAVLMILGVVVSATAISHLAENEHGSSDGLLLGLSLPSVFIFGTLTVIKFRMANMLRSPSFKKDAICSLFGTVLSTGVFFGTCVKMGNESGWWIDGAVAVATAIVCMWVGLRTMLKNVDEGVPFWTLAYWQEDYAVKDEELGGAYDMRSSESAPDPNAI</sequence>
<reference evidence="13 14" key="1">
    <citation type="journal article" date="2023" name="Commun. Biol.">
        <title>Genome analysis of Parmales, the sister group of diatoms, reveals the evolutionary specialization of diatoms from phago-mixotrophs to photoautotrophs.</title>
        <authorList>
            <person name="Ban H."/>
            <person name="Sato S."/>
            <person name="Yoshikawa S."/>
            <person name="Yamada K."/>
            <person name="Nakamura Y."/>
            <person name="Ichinomiya M."/>
            <person name="Sato N."/>
            <person name="Blanc-Mathieu R."/>
            <person name="Endo H."/>
            <person name="Kuwata A."/>
            <person name="Ogata H."/>
        </authorList>
    </citation>
    <scope>NUCLEOTIDE SEQUENCE [LARGE SCALE GENOMIC DNA]</scope>
</reference>
<evidence type="ECO:0000256" key="5">
    <source>
        <dbReference type="ARBA" id="ARBA00022753"/>
    </source>
</evidence>
<keyword evidence="5" id="KW-0967">Endosome</keyword>
<keyword evidence="4 11" id="KW-0812">Transmembrane</keyword>
<dbReference type="PANTHER" id="PTHR31937">
    <property type="entry name" value="TRANSMEMBRANE PROTEIN 163"/>
    <property type="match status" value="1"/>
</dbReference>
<comment type="subcellular location">
    <subcellularLocation>
        <location evidence="2">Cytoplasmic vesicle</location>
        <location evidence="2">Secretory vesicle</location>
        <location evidence="2">Synaptic vesicle membrane</location>
        <topology evidence="2">Multi-pass membrane protein</topology>
    </subcellularLocation>
    <subcellularLocation>
        <location evidence="1">Early endosome membrane</location>
    </subcellularLocation>
</comment>
<dbReference type="InterPro" id="IPR026765">
    <property type="entry name" value="Tmem163"/>
</dbReference>
<dbReference type="Proteomes" id="UP001165060">
    <property type="component" value="Unassembled WGS sequence"/>
</dbReference>
<name>A0ABQ6MXS1_9STRA</name>
<evidence type="ECO:0000256" key="8">
    <source>
        <dbReference type="ARBA" id="ARBA00023018"/>
    </source>
</evidence>
<comment type="caution">
    <text evidence="13">The sequence shown here is derived from an EMBL/GenBank/DDBJ whole genome shotgun (WGS) entry which is preliminary data.</text>
</comment>
<evidence type="ECO:0000256" key="6">
    <source>
        <dbReference type="ARBA" id="ARBA00022833"/>
    </source>
</evidence>
<evidence type="ECO:0000256" key="7">
    <source>
        <dbReference type="ARBA" id="ARBA00022989"/>
    </source>
</evidence>
<dbReference type="InterPro" id="IPR027469">
    <property type="entry name" value="Cation_efflux_TMD_sf"/>
</dbReference>
<feature type="transmembrane region" description="Helical" evidence="11">
    <location>
        <begin position="145"/>
        <end position="164"/>
    </location>
</feature>
<dbReference type="EMBL" id="BRYB01003326">
    <property type="protein sequence ID" value="GMI34704.1"/>
    <property type="molecule type" value="Genomic_DNA"/>
</dbReference>